<dbReference type="GO" id="GO:0008168">
    <property type="term" value="F:methyltransferase activity"/>
    <property type="evidence" value="ECO:0007669"/>
    <property type="project" value="UniProtKB-KW"/>
</dbReference>
<name>A0ABY5ANI9_9CYAN</name>
<organism evidence="2 3">
    <name type="scientific">Phormidium yuhuli AB48</name>
    <dbReference type="NCBI Taxonomy" id="2940671"/>
    <lineage>
        <taxon>Bacteria</taxon>
        <taxon>Bacillati</taxon>
        <taxon>Cyanobacteriota</taxon>
        <taxon>Cyanophyceae</taxon>
        <taxon>Oscillatoriophycideae</taxon>
        <taxon>Oscillatoriales</taxon>
        <taxon>Oscillatoriaceae</taxon>
        <taxon>Phormidium</taxon>
        <taxon>Phormidium yuhuli</taxon>
    </lineage>
</organism>
<gene>
    <name evidence="2" type="ORF">NEA10_12685</name>
</gene>
<reference evidence="2" key="1">
    <citation type="submission" date="2022-06" db="EMBL/GenBank/DDBJ databases">
        <title>Genome sequence of Phormidium yuhuli AB48 isolated from an industrial photobioreactor environment.</title>
        <authorList>
            <person name="Qiu Y."/>
            <person name="Noonan A.J.C."/>
            <person name="Dofher K."/>
            <person name="Koch M."/>
            <person name="Kieft B."/>
            <person name="Lin X."/>
            <person name="Ziels R.M."/>
            <person name="Hallam S.J."/>
        </authorList>
    </citation>
    <scope>NUCLEOTIDE SEQUENCE</scope>
    <source>
        <strain evidence="2">AB48</strain>
    </source>
</reference>
<sequence>MTVPAYYDRINHQLLESIPKNLGRIIEVGCGTGSLGAAYKQDNPNSEYIGLELNPEAVHIAQDRLDRALCFNVETSDESQLGIAPQSCDALIYGDVLEHLHDPWKILNHHVSWLKPGGYVLASIPNIQHWTILRNLIQGKWEYEDEGLLDRTHLRFFTLDSMQTMFTDAGLIVKGVSRILSHNPEEFEAFYSQLEPLAQHLKLDHKRLKLLTESHQYVLTGVKTQRRLFIQTLMMAPLACDRIRVLDPDEFSNRITGVRAISSVRNATLSLAEADEEKVFIWQRALLKPETALTQQQNLLQRDYLIVAEIDDDPLRWETPSDNGFFSYRSCHCVQTSTEPLAEFLRQYNPYVKVFPNQLAKLPKPRLESDYETATVFFGALNREEDWKPLIDAINQVLEQLGDRVSVKVLHDRQFFEALNTPHKAFAPFCAYANYQQVMRSSTVALLPLEPTRFNKMKSDLKFVECAGQGVAVLASPTVYERSLQDGKTGLLYRSVEDFAAKFQELLINPTLRQQLGQAAYQWVAQNRLLEHHAQDRAKWYFQMRDRLPELNEALKQRTPELF</sequence>
<dbReference type="InterPro" id="IPR055259">
    <property type="entry name" value="YkvP/CgeB_Glyco_trans-like"/>
</dbReference>
<keyword evidence="3" id="KW-1185">Reference proteome</keyword>
<dbReference type="Proteomes" id="UP001056708">
    <property type="component" value="Chromosome"/>
</dbReference>
<dbReference type="GO" id="GO:0032259">
    <property type="term" value="P:methylation"/>
    <property type="evidence" value="ECO:0007669"/>
    <property type="project" value="UniProtKB-KW"/>
</dbReference>
<accession>A0ABY5ANI9</accession>
<dbReference type="Pfam" id="PF13524">
    <property type="entry name" value="Glyco_trans_1_2"/>
    <property type="match status" value="1"/>
</dbReference>
<dbReference type="EMBL" id="CP098611">
    <property type="protein sequence ID" value="USR89733.1"/>
    <property type="molecule type" value="Genomic_DNA"/>
</dbReference>
<keyword evidence="2" id="KW-0808">Transferase</keyword>
<dbReference type="PANTHER" id="PTHR43861">
    <property type="entry name" value="TRANS-ACONITATE 2-METHYLTRANSFERASE-RELATED"/>
    <property type="match status" value="1"/>
</dbReference>
<dbReference type="CDD" id="cd02440">
    <property type="entry name" value="AdoMet_MTases"/>
    <property type="match status" value="1"/>
</dbReference>
<dbReference type="Gene3D" id="3.40.50.150">
    <property type="entry name" value="Vaccinia Virus protein VP39"/>
    <property type="match status" value="1"/>
</dbReference>
<evidence type="ECO:0000259" key="1">
    <source>
        <dbReference type="Pfam" id="PF13524"/>
    </source>
</evidence>
<dbReference type="RefSeq" id="WP_252660830.1">
    <property type="nucleotide sequence ID" value="NZ_CP098611.1"/>
</dbReference>
<dbReference type="Pfam" id="PF13489">
    <property type="entry name" value="Methyltransf_23"/>
    <property type="match status" value="1"/>
</dbReference>
<keyword evidence="2" id="KW-0489">Methyltransferase</keyword>
<dbReference type="PANTHER" id="PTHR43861:SF6">
    <property type="entry name" value="METHYLTRANSFERASE TYPE 11"/>
    <property type="match status" value="1"/>
</dbReference>
<dbReference type="SUPFAM" id="SSF53335">
    <property type="entry name" value="S-adenosyl-L-methionine-dependent methyltransferases"/>
    <property type="match status" value="1"/>
</dbReference>
<evidence type="ECO:0000313" key="3">
    <source>
        <dbReference type="Proteomes" id="UP001056708"/>
    </source>
</evidence>
<proteinExistence type="predicted"/>
<feature type="domain" description="Spore protein YkvP/CgeB glycosyl transferase-like" evidence="1">
    <location>
        <begin position="423"/>
        <end position="535"/>
    </location>
</feature>
<dbReference type="SUPFAM" id="SSF53756">
    <property type="entry name" value="UDP-Glycosyltransferase/glycogen phosphorylase"/>
    <property type="match status" value="1"/>
</dbReference>
<dbReference type="Gene3D" id="3.40.50.2000">
    <property type="entry name" value="Glycogen Phosphorylase B"/>
    <property type="match status" value="1"/>
</dbReference>
<dbReference type="InterPro" id="IPR029063">
    <property type="entry name" value="SAM-dependent_MTases_sf"/>
</dbReference>
<protein>
    <submittedName>
        <fullName evidence="2">Methyltransferase domain-containing protein</fullName>
    </submittedName>
</protein>
<evidence type="ECO:0000313" key="2">
    <source>
        <dbReference type="EMBL" id="USR89733.1"/>
    </source>
</evidence>